<sequence>MIIARSRTLTRIRGSGMLESAAHVGLQAADGPLSLDKFGTESARIGREVADGYHRYHIDTEEVDDVNPLPHRFLVTVGKVGLAKLISKEALTYFRPWDPHFDVILSRPCTYGVFSGPLGGFIPRPKLCVGCLRCEVQHPEFVKVLPNPDLAKMGDSYTTHGHIAAIDEEAKKGMVPVRGQGYRGRFGGPGFDGMLTDMSEIVRPSRDGIHGRELIGTAVDIGSKPMHLSFDSDGKLSGSTPEMFTIQVPFIFDLPPGNLDSTRLAEVVESTSRGIDTLACLDAHTVARNRLDAPNVVPVLDNAEASRASEFPRARLIELRSTPGRPWGWDAGGFDLAREVSDAIIGIRIHFEEGWQDRMIKAVESGAKVIHLLADLHGRGSDGTFVTELFKEAHMLLLEQGRRDAVTLLGGGGIVGADHVPKAIISGLDAVALDLPVLFALQGRSNGSLRQRAKVDGTLPRELDQEWAEQRLTNLCGSWRDQLLEILGAMGIREVRRLRGEFGRSMVVRHLEDEAFEGIAGYVGGGC</sequence>
<dbReference type="InterPro" id="IPR013785">
    <property type="entry name" value="Aldolase_TIM"/>
</dbReference>
<dbReference type="SUPFAM" id="SSF51395">
    <property type="entry name" value="FMN-linked oxidoreductases"/>
    <property type="match status" value="1"/>
</dbReference>
<evidence type="ECO:0000313" key="1">
    <source>
        <dbReference type="EMBL" id="AIF01785.1"/>
    </source>
</evidence>
<accession>A0A075GEW0</accession>
<dbReference type="Gene3D" id="3.20.20.70">
    <property type="entry name" value="Aldolase class I"/>
    <property type="match status" value="1"/>
</dbReference>
<protein>
    <submittedName>
        <fullName evidence="1">Glutamate synthase domain 2-containing protein</fullName>
    </submittedName>
</protein>
<organism evidence="1">
    <name type="scientific">uncultured marine group II/III euryarchaeote KM3_14_E02</name>
    <dbReference type="NCBI Taxonomy" id="1457890"/>
    <lineage>
        <taxon>Archaea</taxon>
        <taxon>Methanobacteriati</taxon>
        <taxon>Methanobacteriota</taxon>
        <taxon>environmental samples</taxon>
    </lineage>
</organism>
<dbReference type="EMBL" id="KF900630">
    <property type="protein sequence ID" value="AIF01785.1"/>
    <property type="molecule type" value="Genomic_DNA"/>
</dbReference>
<dbReference type="AlphaFoldDB" id="A0A075GEW0"/>
<proteinExistence type="predicted"/>
<reference evidence="1" key="1">
    <citation type="journal article" date="2014" name="Genome Biol. Evol.">
        <title>Pangenome evidence for extensive interdomain horizontal transfer affecting lineage core and shell genes in uncultured planktonic thaumarchaeota and euryarchaeota.</title>
        <authorList>
            <person name="Deschamps P."/>
            <person name="Zivanovic Y."/>
            <person name="Moreira D."/>
            <person name="Rodriguez-Valera F."/>
            <person name="Lopez-Garcia P."/>
        </authorList>
    </citation>
    <scope>NUCLEOTIDE SEQUENCE</scope>
</reference>
<name>A0A075GEW0_9EURY</name>